<feature type="transmembrane region" description="Helical" evidence="3">
    <location>
        <begin position="49"/>
        <end position="67"/>
    </location>
</feature>
<dbReference type="GO" id="GO:0003841">
    <property type="term" value="F:1-acylglycerol-3-phosphate O-acyltransferase activity"/>
    <property type="evidence" value="ECO:0007669"/>
    <property type="project" value="TreeGrafter"/>
</dbReference>
<gene>
    <name evidence="5" type="ORF">UFOPK3674_00336</name>
</gene>
<reference evidence="5" key="1">
    <citation type="submission" date="2020-05" db="EMBL/GenBank/DDBJ databases">
        <authorList>
            <person name="Chiriac C."/>
            <person name="Salcher M."/>
            <person name="Ghai R."/>
            <person name="Kavagutti S V."/>
        </authorList>
    </citation>
    <scope>NUCLEOTIDE SEQUENCE</scope>
</reference>
<dbReference type="GO" id="GO:0005886">
    <property type="term" value="C:plasma membrane"/>
    <property type="evidence" value="ECO:0007669"/>
    <property type="project" value="TreeGrafter"/>
</dbReference>
<evidence type="ECO:0000256" key="3">
    <source>
        <dbReference type="SAM" id="Phobius"/>
    </source>
</evidence>
<dbReference type="Pfam" id="PF01553">
    <property type="entry name" value="Acyltransferase"/>
    <property type="match status" value="1"/>
</dbReference>
<dbReference type="CDD" id="cd07989">
    <property type="entry name" value="LPLAT_AGPAT-like"/>
    <property type="match status" value="1"/>
</dbReference>
<dbReference type="GO" id="GO:0006654">
    <property type="term" value="P:phosphatidic acid biosynthetic process"/>
    <property type="evidence" value="ECO:0007669"/>
    <property type="project" value="TreeGrafter"/>
</dbReference>
<keyword evidence="3" id="KW-0812">Transmembrane</keyword>
<dbReference type="PANTHER" id="PTHR10434">
    <property type="entry name" value="1-ACYL-SN-GLYCEROL-3-PHOSPHATE ACYLTRANSFERASE"/>
    <property type="match status" value="1"/>
</dbReference>
<sequence>MTDDDTQHDEQREAEAAGLVRIREQAYVDERSADALQRYYDTPMRRPPGLMYTVVRVVLSIVAWTFFRSRALDVDRIPATGPVIFAPNHFSNIDHFFVASYTRRKVQFMAKSQLYKGPFAEVMRRGGVFPVQRGRADEQSFEIARRILARGGSVCIYSEGGRSRTGRLADKPKRGVGRIALESGAAVVPVAIHGSQRARNWKRLQFPRVAVRFGDPIRWDVIAEPTREQQQAVADEIFAQIRALYATLDED</sequence>
<keyword evidence="3" id="KW-0472">Membrane</keyword>
<dbReference type="PANTHER" id="PTHR10434:SF11">
    <property type="entry name" value="1-ACYL-SN-GLYCEROL-3-PHOSPHATE ACYLTRANSFERASE"/>
    <property type="match status" value="1"/>
</dbReference>
<dbReference type="EMBL" id="CAFBMX010000002">
    <property type="protein sequence ID" value="CAB4917736.1"/>
    <property type="molecule type" value="Genomic_DNA"/>
</dbReference>
<evidence type="ECO:0000259" key="4">
    <source>
        <dbReference type="SMART" id="SM00563"/>
    </source>
</evidence>
<organism evidence="5">
    <name type="scientific">freshwater metagenome</name>
    <dbReference type="NCBI Taxonomy" id="449393"/>
    <lineage>
        <taxon>unclassified sequences</taxon>
        <taxon>metagenomes</taxon>
        <taxon>ecological metagenomes</taxon>
    </lineage>
</organism>
<protein>
    <submittedName>
        <fullName evidence="5">Unannotated protein</fullName>
    </submittedName>
</protein>
<accession>A0A6J7HGE1</accession>
<evidence type="ECO:0000256" key="2">
    <source>
        <dbReference type="ARBA" id="ARBA00023315"/>
    </source>
</evidence>
<feature type="domain" description="Phospholipid/glycerol acyltransferase" evidence="4">
    <location>
        <begin position="83"/>
        <end position="195"/>
    </location>
</feature>
<keyword evidence="2" id="KW-0012">Acyltransferase</keyword>
<dbReference type="InterPro" id="IPR002123">
    <property type="entry name" value="Plipid/glycerol_acylTrfase"/>
</dbReference>
<evidence type="ECO:0000313" key="5">
    <source>
        <dbReference type="EMBL" id="CAB4917736.1"/>
    </source>
</evidence>
<evidence type="ECO:0000256" key="1">
    <source>
        <dbReference type="ARBA" id="ARBA00022679"/>
    </source>
</evidence>
<keyword evidence="3" id="KW-1133">Transmembrane helix</keyword>
<name>A0A6J7HGE1_9ZZZZ</name>
<dbReference type="SMART" id="SM00563">
    <property type="entry name" value="PlsC"/>
    <property type="match status" value="1"/>
</dbReference>
<proteinExistence type="predicted"/>
<keyword evidence="1" id="KW-0808">Transferase</keyword>
<dbReference type="SUPFAM" id="SSF69593">
    <property type="entry name" value="Glycerol-3-phosphate (1)-acyltransferase"/>
    <property type="match status" value="1"/>
</dbReference>
<dbReference type="AlphaFoldDB" id="A0A6J7HGE1"/>